<comment type="caution">
    <text evidence="1">The sequence shown here is derived from an EMBL/GenBank/DDBJ whole genome shotgun (WGS) entry which is preliminary data.</text>
</comment>
<dbReference type="AlphaFoldDB" id="A0A7K1GN48"/>
<name>A0A7K1GN48_9FLAO</name>
<sequence length="302" mass="34524">MCLFLAIGCKDNKNVGGENVDGMEQANAIIGYTNTVIDYMNDSNSYLNSRQSDLVKLVNATEKKKTLQRYEIPKEVFFVDHRIGLNKKNESLTVPPTVLSEEEQAFFKEKVGEYKKNRDLIAGTGVVYIKYLNNEDCKDNKWIKAEEYAKTLEQAYEACQNIRPLILDKVDVVTEKAEAIILADSPIKDAIMTVKGDLKSIEQLVDLFYTQAEEGGKKQELEDLYKKIETNFEQHKGLYVEELTKEHKLDSYTSFYSSVSNELGEVRKVLRKVREGKKVTEDDLDKLLRVNNKAVGSYNIFI</sequence>
<dbReference type="Gene3D" id="1.20.120.930">
    <property type="entry name" value="Uncharacterised protein PF12889, N-terminal DUF3829"/>
    <property type="match status" value="1"/>
</dbReference>
<proteinExistence type="predicted"/>
<accession>A0A7K1GN48</accession>
<evidence type="ECO:0000313" key="1">
    <source>
        <dbReference type="EMBL" id="MTH30305.1"/>
    </source>
</evidence>
<evidence type="ECO:0008006" key="3">
    <source>
        <dbReference type="Google" id="ProtNLM"/>
    </source>
</evidence>
<evidence type="ECO:0000313" key="2">
    <source>
        <dbReference type="Proteomes" id="UP000488936"/>
    </source>
</evidence>
<gene>
    <name evidence="1" type="ORF">GJV77_10390</name>
</gene>
<dbReference type="Proteomes" id="UP000488936">
    <property type="component" value="Unassembled WGS sequence"/>
</dbReference>
<organism evidence="1 2">
    <name type="scientific">Myroides pelagicus</name>
    <dbReference type="NCBI Taxonomy" id="270914"/>
    <lineage>
        <taxon>Bacteria</taxon>
        <taxon>Pseudomonadati</taxon>
        <taxon>Bacteroidota</taxon>
        <taxon>Flavobacteriia</taxon>
        <taxon>Flavobacteriales</taxon>
        <taxon>Flavobacteriaceae</taxon>
        <taxon>Myroides</taxon>
    </lineage>
</organism>
<reference evidence="1 2" key="1">
    <citation type="journal article" date="2006" name="Int. J. Syst. Evol. Microbiol.">
        <title>Myroides pelagicus sp. nov., isolated from seawater in Thailand.</title>
        <authorList>
            <person name="Yoon J."/>
            <person name="Maneerat S."/>
            <person name="Kawai F."/>
            <person name="Yokota A."/>
        </authorList>
    </citation>
    <scope>NUCLEOTIDE SEQUENCE [LARGE SCALE GENOMIC DNA]</scope>
    <source>
        <strain evidence="1 2">SM1T</strain>
    </source>
</reference>
<keyword evidence="2" id="KW-1185">Reference proteome</keyword>
<dbReference type="RefSeq" id="WP_155036291.1">
    <property type="nucleotide sequence ID" value="NZ_JBHTIG010000019.1"/>
</dbReference>
<dbReference type="EMBL" id="WMJY01000022">
    <property type="protein sequence ID" value="MTH30305.1"/>
    <property type="molecule type" value="Genomic_DNA"/>
</dbReference>
<protein>
    <recommendedName>
        <fullName evidence="3">DUF3829 domain-containing protein</fullName>
    </recommendedName>
</protein>
<dbReference type="OrthoDB" id="1046005at2"/>